<protein>
    <submittedName>
        <fullName evidence="2">Uncharacterized protein</fullName>
    </submittedName>
</protein>
<comment type="caution">
    <text evidence="2">The sequence shown here is derived from an EMBL/GenBank/DDBJ whole genome shotgun (WGS) entry which is preliminary data.</text>
</comment>
<name>A0A8S2SG65_9BILA</name>
<evidence type="ECO:0000313" key="2">
    <source>
        <dbReference type="EMBL" id="CAF4220989.1"/>
    </source>
</evidence>
<proteinExistence type="predicted"/>
<sequence length="230" mass="26282">MEIDDESSSLPTNNLVFQTQATNKRLRSDSGEQNGSNLPTVFRQNNTTNIYSSRLHMTSQNQHDFPPITVELMNKHDKTDRKLCVNCQQNHYCGRSSCPIVQQKRNEIANQQKIHRAQLLIQQQKTYEVDKMTFPSISLQLSLHSMSAHAKTSLDNSQERNRQSYASVAAPKLKNNHENVEQIIMAFANTINRQLSNMSIAIISQITNLVARIDNHNHQAEKSNIKSKNR</sequence>
<evidence type="ECO:0000313" key="3">
    <source>
        <dbReference type="Proteomes" id="UP000676336"/>
    </source>
</evidence>
<accession>A0A8S2SG65</accession>
<dbReference type="EMBL" id="CAJOBI010021748">
    <property type="protein sequence ID" value="CAF4220989.1"/>
    <property type="molecule type" value="Genomic_DNA"/>
</dbReference>
<dbReference type="Proteomes" id="UP000676336">
    <property type="component" value="Unassembled WGS sequence"/>
</dbReference>
<dbReference type="AlphaFoldDB" id="A0A8S2SG65"/>
<feature type="region of interest" description="Disordered" evidence="1">
    <location>
        <begin position="22"/>
        <end position="43"/>
    </location>
</feature>
<gene>
    <name evidence="2" type="ORF">SMN809_LOCUS22722</name>
</gene>
<organism evidence="2 3">
    <name type="scientific">Rotaria magnacalcarata</name>
    <dbReference type="NCBI Taxonomy" id="392030"/>
    <lineage>
        <taxon>Eukaryota</taxon>
        <taxon>Metazoa</taxon>
        <taxon>Spiralia</taxon>
        <taxon>Gnathifera</taxon>
        <taxon>Rotifera</taxon>
        <taxon>Eurotatoria</taxon>
        <taxon>Bdelloidea</taxon>
        <taxon>Philodinida</taxon>
        <taxon>Philodinidae</taxon>
        <taxon>Rotaria</taxon>
    </lineage>
</organism>
<feature type="compositionally biased region" description="Polar residues" evidence="1">
    <location>
        <begin position="31"/>
        <end position="43"/>
    </location>
</feature>
<evidence type="ECO:0000256" key="1">
    <source>
        <dbReference type="SAM" id="MobiDB-lite"/>
    </source>
</evidence>
<reference evidence="2" key="1">
    <citation type="submission" date="2021-02" db="EMBL/GenBank/DDBJ databases">
        <authorList>
            <person name="Nowell W R."/>
        </authorList>
    </citation>
    <scope>NUCLEOTIDE SEQUENCE</scope>
</reference>